<feature type="compositionally biased region" description="Basic and acidic residues" evidence="4">
    <location>
        <begin position="441"/>
        <end position="452"/>
    </location>
</feature>
<feature type="region of interest" description="Disordered" evidence="4">
    <location>
        <begin position="198"/>
        <end position="230"/>
    </location>
</feature>
<dbReference type="EMBL" id="AAOE01000027">
    <property type="protein sequence ID" value="EAR08003.1"/>
    <property type="molecule type" value="Genomic_DNA"/>
</dbReference>
<dbReference type="InterPro" id="IPR038610">
    <property type="entry name" value="FliK-like_C_sf"/>
</dbReference>
<keyword evidence="6" id="KW-0282">Flagellum</keyword>
<dbReference type="PRINTS" id="PR01007">
    <property type="entry name" value="FLGHOOKFLIK"/>
</dbReference>
<keyword evidence="6" id="KW-0966">Cell projection</keyword>
<dbReference type="InterPro" id="IPR001635">
    <property type="entry name" value="Flag_hook_Flik"/>
</dbReference>
<feature type="compositionally biased region" description="Basic and acidic residues" evidence="4">
    <location>
        <begin position="205"/>
        <end position="218"/>
    </location>
</feature>
<evidence type="ECO:0000259" key="5">
    <source>
        <dbReference type="Pfam" id="PF02120"/>
    </source>
</evidence>
<reference evidence="6 7" key="1">
    <citation type="submission" date="2006-02" db="EMBL/GenBank/DDBJ databases">
        <authorList>
            <person name="Pinhassi J."/>
            <person name="Pedros-Alio C."/>
            <person name="Ferriera S."/>
            <person name="Johnson J."/>
            <person name="Kravitz S."/>
            <person name="Halpern A."/>
            <person name="Remington K."/>
            <person name="Beeson K."/>
            <person name="Tran B."/>
            <person name="Rogers Y.-H."/>
            <person name="Friedman R."/>
            <person name="Venter J.C."/>
        </authorList>
    </citation>
    <scope>NUCLEOTIDE SEQUENCE [LARGE SCALE GENOMIC DNA]</scope>
    <source>
        <strain evidence="6 7">MED297</strain>
    </source>
</reference>
<dbReference type="Pfam" id="PF02120">
    <property type="entry name" value="Flg_hook"/>
    <property type="match status" value="1"/>
</dbReference>
<name>A4BIN9_9GAMM</name>
<comment type="similarity">
    <text evidence="2">Belongs to the FliK family.</text>
</comment>
<dbReference type="InterPro" id="IPR021136">
    <property type="entry name" value="Flagellar_hook_control-like_C"/>
</dbReference>
<keyword evidence="3" id="KW-1005">Bacterial flagellum biogenesis</keyword>
<feature type="compositionally biased region" description="Polar residues" evidence="4">
    <location>
        <begin position="453"/>
        <end position="467"/>
    </location>
</feature>
<evidence type="ECO:0000256" key="3">
    <source>
        <dbReference type="ARBA" id="ARBA00022795"/>
    </source>
</evidence>
<dbReference type="GO" id="GO:0044780">
    <property type="term" value="P:bacterial-type flagellum assembly"/>
    <property type="evidence" value="ECO:0007669"/>
    <property type="project" value="InterPro"/>
</dbReference>
<dbReference type="CDD" id="cd17470">
    <property type="entry name" value="T3SS_Flik_C"/>
    <property type="match status" value="1"/>
</dbReference>
<evidence type="ECO:0000313" key="6">
    <source>
        <dbReference type="EMBL" id="EAR08003.1"/>
    </source>
</evidence>
<evidence type="ECO:0000313" key="7">
    <source>
        <dbReference type="Proteomes" id="UP000005953"/>
    </source>
</evidence>
<dbReference type="GO" id="GO:0009424">
    <property type="term" value="C:bacterial-type flagellum hook"/>
    <property type="evidence" value="ECO:0007669"/>
    <property type="project" value="InterPro"/>
</dbReference>
<comment type="function">
    <text evidence="1">Controls the length of the flagellar hook.</text>
</comment>
<evidence type="ECO:0000256" key="2">
    <source>
        <dbReference type="ARBA" id="ARBA00009149"/>
    </source>
</evidence>
<accession>A4BIN9</accession>
<comment type="caution">
    <text evidence="6">The sequence shown here is derived from an EMBL/GenBank/DDBJ whole genome shotgun (WGS) entry which is preliminary data.</text>
</comment>
<evidence type="ECO:0000256" key="4">
    <source>
        <dbReference type="SAM" id="MobiDB-lite"/>
    </source>
</evidence>
<dbReference type="PANTHER" id="PTHR37533">
    <property type="entry name" value="FLAGELLAR HOOK-LENGTH CONTROL PROTEIN"/>
    <property type="match status" value="1"/>
</dbReference>
<proteinExistence type="inferred from homology"/>
<dbReference type="InterPro" id="IPR052563">
    <property type="entry name" value="FliK"/>
</dbReference>
<dbReference type="PANTHER" id="PTHR37533:SF2">
    <property type="entry name" value="FLAGELLAR HOOK-LENGTH CONTROL PROTEIN"/>
    <property type="match status" value="1"/>
</dbReference>
<sequence>MALFQQFGSGDALTTDEQDFAALIRRIEQESGEKFPLDTLNALLKQEGYNLFESGLLPVDDSPGLDLPFHSQPASPEQLTGDELLSYLMANPKESLSENELTTLQSQLKRIIQALETADGVTPISASEEEGSEASPFNTVLPLLKEVQEWLSDLFVSDADSTKESEGVDLAGDDADTLVLSDSPLASSIATINQTVIQGGQPLSTEDKDSSPDVKTIDPLKPGSGEQRPESAIGLRFRADGVPLTKPADVRIESSLEGVNKVLGSTTEPDSKPIVMDATLKTNSVEADKPTVIGELRNERSAPVPEQERSMRLDAMMGDLTADERNALELGPGASRVALSKTADAPQLMQNLAEQMARPMKLQEAAQALTDRIQTMVAGGLQRAVIRLDPPELGALELRVHVQNDQTQVQIISPSPQVREALEQNSVRLREALAQQGLDLTHVDVSDQHRQTGSDSSNEGRNQSDSGDSVVAEDELIDEAPVQSVRQGLVDHYI</sequence>
<dbReference type="STRING" id="314283.MED297_15575"/>
<organism evidence="6 7">
    <name type="scientific">Reinekea blandensis MED297</name>
    <dbReference type="NCBI Taxonomy" id="314283"/>
    <lineage>
        <taxon>Bacteria</taxon>
        <taxon>Pseudomonadati</taxon>
        <taxon>Pseudomonadota</taxon>
        <taxon>Gammaproteobacteria</taxon>
        <taxon>Oceanospirillales</taxon>
        <taxon>Saccharospirillaceae</taxon>
        <taxon>Reinekea</taxon>
    </lineage>
</organism>
<dbReference type="Gene3D" id="3.30.750.140">
    <property type="match status" value="1"/>
</dbReference>
<dbReference type="Proteomes" id="UP000005953">
    <property type="component" value="Unassembled WGS sequence"/>
</dbReference>
<feature type="domain" description="Flagellar hook-length control protein-like C-terminal" evidence="5">
    <location>
        <begin position="371"/>
        <end position="452"/>
    </location>
</feature>
<keyword evidence="6" id="KW-0969">Cilium</keyword>
<dbReference type="HOGENOM" id="CLU_551928_0_0_6"/>
<feature type="region of interest" description="Disordered" evidence="4">
    <location>
        <begin position="441"/>
        <end position="482"/>
    </location>
</feature>
<keyword evidence="7" id="KW-1185">Reference proteome</keyword>
<dbReference type="AlphaFoldDB" id="A4BIN9"/>
<gene>
    <name evidence="6" type="ORF">MED297_15575</name>
</gene>
<protein>
    <submittedName>
        <fullName evidence="6">Flagellar hook-length control protein</fullName>
    </submittedName>
</protein>
<evidence type="ECO:0000256" key="1">
    <source>
        <dbReference type="ARBA" id="ARBA00003944"/>
    </source>
</evidence>